<dbReference type="InterPro" id="IPR011025">
    <property type="entry name" value="GproteinA_insert"/>
</dbReference>
<evidence type="ECO:0008006" key="10">
    <source>
        <dbReference type="Google" id="ProtNLM"/>
    </source>
</evidence>
<dbReference type="GO" id="GO:0031683">
    <property type="term" value="F:G-protein beta/gamma-subunit complex binding"/>
    <property type="evidence" value="ECO:0007669"/>
    <property type="project" value="InterPro"/>
</dbReference>
<evidence type="ECO:0000256" key="3">
    <source>
        <dbReference type="ARBA" id="ARBA00023134"/>
    </source>
</evidence>
<keyword evidence="6" id="KW-0460">Magnesium</keyword>
<keyword evidence="2 5" id="KW-0547">Nucleotide-binding</keyword>
<evidence type="ECO:0000256" key="4">
    <source>
        <dbReference type="ARBA" id="ARBA00023224"/>
    </source>
</evidence>
<organism evidence="8 9">
    <name type="scientific">Leucocoprinus birnbaumii</name>
    <dbReference type="NCBI Taxonomy" id="56174"/>
    <lineage>
        <taxon>Eukaryota</taxon>
        <taxon>Fungi</taxon>
        <taxon>Dikarya</taxon>
        <taxon>Basidiomycota</taxon>
        <taxon>Agaricomycotina</taxon>
        <taxon>Agaricomycetes</taxon>
        <taxon>Agaricomycetidae</taxon>
        <taxon>Agaricales</taxon>
        <taxon>Agaricineae</taxon>
        <taxon>Agaricaceae</taxon>
        <taxon>Leucocoprinus</taxon>
    </lineage>
</organism>
<evidence type="ECO:0000313" key="9">
    <source>
        <dbReference type="Proteomes" id="UP001213000"/>
    </source>
</evidence>
<feature type="region of interest" description="Disordered" evidence="7">
    <location>
        <begin position="158"/>
        <end position="186"/>
    </location>
</feature>
<dbReference type="AlphaFoldDB" id="A0AAD5VVU5"/>
<keyword evidence="1 6" id="KW-0479">Metal-binding</keyword>
<dbReference type="Proteomes" id="UP001213000">
    <property type="component" value="Unassembled WGS sequence"/>
</dbReference>
<proteinExistence type="predicted"/>
<dbReference type="Pfam" id="PF00503">
    <property type="entry name" value="G-alpha"/>
    <property type="match status" value="1"/>
</dbReference>
<dbReference type="GO" id="GO:0046872">
    <property type="term" value="F:metal ion binding"/>
    <property type="evidence" value="ECO:0007669"/>
    <property type="project" value="UniProtKB-KW"/>
</dbReference>
<evidence type="ECO:0000256" key="5">
    <source>
        <dbReference type="PIRSR" id="PIRSR601019-1"/>
    </source>
</evidence>
<dbReference type="GO" id="GO:0001664">
    <property type="term" value="F:G protein-coupled receptor binding"/>
    <property type="evidence" value="ECO:0007669"/>
    <property type="project" value="TreeGrafter"/>
</dbReference>
<dbReference type="Gene3D" id="3.40.50.300">
    <property type="entry name" value="P-loop containing nucleotide triphosphate hydrolases"/>
    <property type="match status" value="2"/>
</dbReference>
<reference evidence="8" key="1">
    <citation type="submission" date="2022-07" db="EMBL/GenBank/DDBJ databases">
        <title>Genome Sequence of Leucocoprinus birnbaumii.</title>
        <authorList>
            <person name="Buettner E."/>
        </authorList>
    </citation>
    <scope>NUCLEOTIDE SEQUENCE</scope>
    <source>
        <strain evidence="8">VT141</strain>
    </source>
</reference>
<dbReference type="GO" id="GO:0005834">
    <property type="term" value="C:heterotrimeric G-protein complex"/>
    <property type="evidence" value="ECO:0007669"/>
    <property type="project" value="TreeGrafter"/>
</dbReference>
<sequence length="475" mass="53959">MFQSADHDPFAAVLRPPPGETPEQREEREAAEAQALEVSNRIDAEIKAAKYALKKQKKPIRVLVLGQSMSGKTTTIKNFQIAYAQKSWAEERSSWHIVILFNLVRNVNTIADTLNEETTLSISDGRRSTLTEWHRSIMFRLTPLRRIEKDLKAFLGKGSSEAAEVDPPKRPNTSSGLRDSPSASQLSLQDDVKKAQEFCIWSSSGWKAILDQVKTQSQGKDSQVPRVVRTVVTSCKDDIWNLWNDAVAQSLVRAKYGRLEETPGFFLNDIDRILSPDYTPTDQDIVRARLRTTGVQEYRFTLDKGTGTARDWVMYDVASIRTSKAAWIPYFPDITALIFLAPVSSFNERLVENPRINRLEDTFVLWKTVCSSKLLSNVQLILFLNKTDILARKLEQGIQVKDHIPEFGGNKNDFLSVAEWFRRVFKRLFIDNNGPSNRRFIAHFTNVIDTRATQHTLQAVQSAILRSDIEEAGLM</sequence>
<evidence type="ECO:0000256" key="2">
    <source>
        <dbReference type="ARBA" id="ARBA00022741"/>
    </source>
</evidence>
<dbReference type="SMART" id="SM00275">
    <property type="entry name" value="G_alpha"/>
    <property type="match status" value="1"/>
</dbReference>
<dbReference type="InterPro" id="IPR001019">
    <property type="entry name" value="Gprotein_alpha_su"/>
</dbReference>
<dbReference type="EMBL" id="JANIEX010000345">
    <property type="protein sequence ID" value="KAJ3568438.1"/>
    <property type="molecule type" value="Genomic_DNA"/>
</dbReference>
<name>A0AAD5VVU5_9AGAR</name>
<dbReference type="GO" id="GO:0007188">
    <property type="term" value="P:adenylate cyclase-modulating G protein-coupled receptor signaling pathway"/>
    <property type="evidence" value="ECO:0007669"/>
    <property type="project" value="TreeGrafter"/>
</dbReference>
<evidence type="ECO:0000256" key="7">
    <source>
        <dbReference type="SAM" id="MobiDB-lite"/>
    </source>
</evidence>
<feature type="compositionally biased region" description="Polar residues" evidence="7">
    <location>
        <begin position="171"/>
        <end position="186"/>
    </location>
</feature>
<dbReference type="GO" id="GO:0003924">
    <property type="term" value="F:GTPase activity"/>
    <property type="evidence" value="ECO:0007669"/>
    <property type="project" value="InterPro"/>
</dbReference>
<dbReference type="InterPro" id="IPR027417">
    <property type="entry name" value="P-loop_NTPase"/>
</dbReference>
<comment type="caution">
    <text evidence="8">The sequence shown here is derived from an EMBL/GenBank/DDBJ whole genome shotgun (WGS) entry which is preliminary data.</text>
</comment>
<dbReference type="PANTHER" id="PTHR10218">
    <property type="entry name" value="GTP-BINDING PROTEIN ALPHA SUBUNIT"/>
    <property type="match status" value="1"/>
</dbReference>
<accession>A0AAD5VVU5</accession>
<keyword evidence="3 5" id="KW-0342">GTP-binding</keyword>
<dbReference type="PANTHER" id="PTHR10218:SF360">
    <property type="entry name" value="GUANINE NUCLEOTIDE-BINDING PROTEIN SUBUNIT ALPHA HOMOLOG"/>
    <property type="match status" value="1"/>
</dbReference>
<dbReference type="SUPFAM" id="SSF52540">
    <property type="entry name" value="P-loop containing nucleoside triphosphate hydrolases"/>
    <property type="match status" value="1"/>
</dbReference>
<dbReference type="GO" id="GO:0005737">
    <property type="term" value="C:cytoplasm"/>
    <property type="evidence" value="ECO:0007669"/>
    <property type="project" value="TreeGrafter"/>
</dbReference>
<evidence type="ECO:0000256" key="1">
    <source>
        <dbReference type="ARBA" id="ARBA00022723"/>
    </source>
</evidence>
<keyword evidence="4" id="KW-0807">Transducer</keyword>
<dbReference type="PROSITE" id="PS51882">
    <property type="entry name" value="G_ALPHA"/>
    <property type="match status" value="1"/>
</dbReference>
<evidence type="ECO:0000313" key="8">
    <source>
        <dbReference type="EMBL" id="KAJ3568438.1"/>
    </source>
</evidence>
<feature type="binding site" evidence="5">
    <location>
        <begin position="385"/>
        <end position="388"/>
    </location>
    <ligand>
        <name>GTP</name>
        <dbReference type="ChEBI" id="CHEBI:37565"/>
    </ligand>
</feature>
<keyword evidence="9" id="KW-1185">Reference proteome</keyword>
<dbReference type="GO" id="GO:0005525">
    <property type="term" value="F:GTP binding"/>
    <property type="evidence" value="ECO:0007669"/>
    <property type="project" value="UniProtKB-KW"/>
</dbReference>
<dbReference type="SUPFAM" id="SSF47895">
    <property type="entry name" value="Transducin (alpha subunit), insertion domain"/>
    <property type="match status" value="1"/>
</dbReference>
<feature type="region of interest" description="Disordered" evidence="7">
    <location>
        <begin position="1"/>
        <end position="30"/>
    </location>
</feature>
<dbReference type="PRINTS" id="PR00318">
    <property type="entry name" value="GPROTEINA"/>
</dbReference>
<protein>
    <recommendedName>
        <fullName evidence="10">Guanine nucleotide-binding protein alpha-4 subunit</fullName>
    </recommendedName>
</protein>
<dbReference type="FunFam" id="3.40.50.300:FF:000692">
    <property type="entry name" value="Guanine nucleotide-binding protein subunit alpha"/>
    <property type="match status" value="1"/>
</dbReference>
<feature type="binding site" evidence="6">
    <location>
        <position position="292"/>
    </location>
    <ligand>
        <name>Mg(2+)</name>
        <dbReference type="ChEBI" id="CHEBI:18420"/>
    </ligand>
</feature>
<evidence type="ECO:0000256" key="6">
    <source>
        <dbReference type="PIRSR" id="PIRSR601019-2"/>
    </source>
</evidence>
<gene>
    <name evidence="8" type="ORF">NP233_g5711</name>
</gene>